<protein>
    <submittedName>
        <fullName evidence="2">DUF6707 family protein</fullName>
    </submittedName>
</protein>
<reference evidence="2 3" key="1">
    <citation type="submission" date="2024-05" db="EMBL/GenBank/DDBJ databases">
        <authorList>
            <person name="Yi C."/>
        </authorList>
    </citation>
    <scope>NUCLEOTIDE SEQUENCE [LARGE SCALE GENOMIC DNA]</scope>
    <source>
        <strain evidence="2 3">XS13</strain>
    </source>
</reference>
<dbReference type="Proteomes" id="UP001484097">
    <property type="component" value="Unassembled WGS sequence"/>
</dbReference>
<organism evidence="2 3">
    <name type="scientific">Citricoccus nitrophenolicus</name>
    <dbReference type="NCBI Taxonomy" id="863575"/>
    <lineage>
        <taxon>Bacteria</taxon>
        <taxon>Bacillati</taxon>
        <taxon>Actinomycetota</taxon>
        <taxon>Actinomycetes</taxon>
        <taxon>Micrococcales</taxon>
        <taxon>Micrococcaceae</taxon>
        <taxon>Citricoccus</taxon>
    </lineage>
</organism>
<keyword evidence="3" id="KW-1185">Reference proteome</keyword>
<evidence type="ECO:0000313" key="3">
    <source>
        <dbReference type="Proteomes" id="UP001484097"/>
    </source>
</evidence>
<accession>A0ABV0IH00</accession>
<gene>
    <name evidence="2" type="ORF">ABDK96_06995</name>
</gene>
<evidence type="ECO:0000256" key="1">
    <source>
        <dbReference type="SAM" id="MobiDB-lite"/>
    </source>
</evidence>
<proteinExistence type="predicted"/>
<evidence type="ECO:0000313" key="2">
    <source>
        <dbReference type="EMBL" id="MEO9247423.1"/>
    </source>
</evidence>
<dbReference type="Pfam" id="PF20453">
    <property type="entry name" value="DUF6707"/>
    <property type="match status" value="1"/>
</dbReference>
<sequence>MITPAPQNQQSPGQHDAGGDYLRSVKAQQVGPGDRFLKRQGDPSVPVAQVRTSRDDFGTPALVVATLEDGREVRIAFGSTIRVRTRRPAPALDASTDLTPAEEGSPEATVVQVAQLHPDNQHVLSVASKLSRGINLRSGSQLEDIDTLAHHLFIDLDDSDGALTLTTLLTQLPYDGAMGRWKSIESSLALAASIHFYRGEEVEGRAAGARLAEPDEAETDPIRAQRTAEIRQRQMNEPNLYDREVLRAEAAGDLAGERQWRESRLATLMYLRARGGSETFSEEELDRRVRREVTELRALADRIAEAGED</sequence>
<feature type="region of interest" description="Disordered" evidence="1">
    <location>
        <begin position="1"/>
        <end position="21"/>
    </location>
</feature>
<name>A0ABV0IH00_9MICC</name>
<dbReference type="InterPro" id="IPR046553">
    <property type="entry name" value="DUF6707"/>
</dbReference>
<dbReference type="RefSeq" id="WP_347919991.1">
    <property type="nucleotide sequence ID" value="NZ_JBDXMX010000002.1"/>
</dbReference>
<dbReference type="EMBL" id="JBDXMX010000002">
    <property type="protein sequence ID" value="MEO9247423.1"/>
    <property type="molecule type" value="Genomic_DNA"/>
</dbReference>
<feature type="compositionally biased region" description="Polar residues" evidence="1">
    <location>
        <begin position="1"/>
        <end position="13"/>
    </location>
</feature>
<comment type="caution">
    <text evidence="2">The sequence shown here is derived from an EMBL/GenBank/DDBJ whole genome shotgun (WGS) entry which is preliminary data.</text>
</comment>